<evidence type="ECO:0000313" key="8">
    <source>
        <dbReference type="EMBL" id="KAK8392281.1"/>
    </source>
</evidence>
<evidence type="ECO:0000256" key="3">
    <source>
        <dbReference type="ARBA" id="ARBA00022989"/>
    </source>
</evidence>
<feature type="compositionally biased region" description="Polar residues" evidence="5">
    <location>
        <begin position="712"/>
        <end position="743"/>
    </location>
</feature>
<reference evidence="8 9" key="1">
    <citation type="submission" date="2023-03" db="EMBL/GenBank/DDBJ databases">
        <title>High-quality genome of Scylla paramamosain provides insights in environmental adaptation.</title>
        <authorList>
            <person name="Zhang L."/>
        </authorList>
    </citation>
    <scope>NUCLEOTIDE SEQUENCE [LARGE SCALE GENOMIC DNA]</scope>
    <source>
        <strain evidence="8">LZ_2023a</strain>
        <tissue evidence="8">Muscle</tissue>
    </source>
</reference>
<feature type="transmembrane region" description="Helical" evidence="6">
    <location>
        <begin position="354"/>
        <end position="376"/>
    </location>
</feature>
<feature type="transmembrane region" description="Helical" evidence="6">
    <location>
        <begin position="116"/>
        <end position="133"/>
    </location>
</feature>
<keyword evidence="9" id="KW-1185">Reference proteome</keyword>
<feature type="transmembrane region" description="Helical" evidence="6">
    <location>
        <begin position="382"/>
        <end position="400"/>
    </location>
</feature>
<feature type="transmembrane region" description="Helical" evidence="6">
    <location>
        <begin position="278"/>
        <end position="302"/>
    </location>
</feature>
<dbReference type="AlphaFoldDB" id="A0AAW0TXM4"/>
<feature type="transmembrane region" description="Helical" evidence="6">
    <location>
        <begin position="594"/>
        <end position="613"/>
    </location>
</feature>
<feature type="transmembrane region" description="Helical" evidence="6">
    <location>
        <begin position="180"/>
        <end position="197"/>
    </location>
</feature>
<evidence type="ECO:0000256" key="6">
    <source>
        <dbReference type="SAM" id="Phobius"/>
    </source>
</evidence>
<keyword evidence="3 6" id="KW-1133">Transmembrane helix</keyword>
<evidence type="ECO:0000256" key="4">
    <source>
        <dbReference type="ARBA" id="ARBA00023136"/>
    </source>
</evidence>
<feature type="domain" description="Cationic amino acid transporter C-terminal" evidence="7">
    <location>
        <begin position="625"/>
        <end position="675"/>
    </location>
</feature>
<feature type="transmembrane region" description="Helical" evidence="6">
    <location>
        <begin position="625"/>
        <end position="646"/>
    </location>
</feature>
<keyword evidence="4 6" id="KW-0472">Membrane</keyword>
<organism evidence="8 9">
    <name type="scientific">Scylla paramamosain</name>
    <name type="common">Mud crab</name>
    <dbReference type="NCBI Taxonomy" id="85552"/>
    <lineage>
        <taxon>Eukaryota</taxon>
        <taxon>Metazoa</taxon>
        <taxon>Ecdysozoa</taxon>
        <taxon>Arthropoda</taxon>
        <taxon>Crustacea</taxon>
        <taxon>Multicrustacea</taxon>
        <taxon>Malacostraca</taxon>
        <taxon>Eumalacostraca</taxon>
        <taxon>Eucarida</taxon>
        <taxon>Decapoda</taxon>
        <taxon>Pleocyemata</taxon>
        <taxon>Brachyura</taxon>
        <taxon>Eubrachyura</taxon>
        <taxon>Portunoidea</taxon>
        <taxon>Portunidae</taxon>
        <taxon>Portuninae</taxon>
        <taxon>Scylla</taxon>
    </lineage>
</organism>
<feature type="region of interest" description="Disordered" evidence="5">
    <location>
        <begin position="692"/>
        <end position="762"/>
    </location>
</feature>
<feature type="transmembrane region" description="Helical" evidence="6">
    <location>
        <begin position="54"/>
        <end position="75"/>
    </location>
</feature>
<comment type="subcellular location">
    <subcellularLocation>
        <location evidence="1">Membrane</location>
        <topology evidence="1">Multi-pass membrane protein</topology>
    </subcellularLocation>
</comment>
<gene>
    <name evidence="8" type="ORF">O3P69_017695</name>
</gene>
<feature type="compositionally biased region" description="Low complexity" evidence="5">
    <location>
        <begin position="692"/>
        <end position="711"/>
    </location>
</feature>
<dbReference type="Pfam" id="PF13520">
    <property type="entry name" value="AA_permease_2"/>
    <property type="match status" value="1"/>
</dbReference>
<dbReference type="PANTHER" id="PTHR43243:SF17">
    <property type="entry name" value="CATIONIC AMINO ACID TRANSPORTER-RELATED"/>
    <property type="match status" value="1"/>
</dbReference>
<evidence type="ECO:0000259" key="7">
    <source>
        <dbReference type="Pfam" id="PF13906"/>
    </source>
</evidence>
<comment type="caution">
    <text evidence="8">The sequence shown here is derived from an EMBL/GenBank/DDBJ whole genome shotgun (WGS) entry which is preliminary data.</text>
</comment>
<dbReference type="EMBL" id="JARAKH010000023">
    <property type="protein sequence ID" value="KAK8392281.1"/>
    <property type="molecule type" value="Genomic_DNA"/>
</dbReference>
<feature type="transmembrane region" description="Helical" evidence="6">
    <location>
        <begin position="82"/>
        <end position="104"/>
    </location>
</feature>
<feature type="transmembrane region" description="Helical" evidence="6">
    <location>
        <begin position="652"/>
        <end position="670"/>
    </location>
</feature>
<dbReference type="InterPro" id="IPR002293">
    <property type="entry name" value="AA/rel_permease1"/>
</dbReference>
<sequence>MEMLRWWRWTGRKLKQQSYILLGKLIRTKDPARLQEGRHAVDSKLNKVLTTLDLTSLGVGSCVGTGMYLVAGMVAKTIAGPGVILSFTIAAIASIFSGVCYAEFGVRVPNTSGGAYVYSYVTVGELMAFIIGWNMVLEELIGTSACACALSACFDAIFNGAISSSMKSSFGAPFGEPPDLLAFFLTVLMGGVLVAGVRKSVLFNNALNVVNFVVWIFIMIAGSFYADTSNWTQNGGFLPKGWPGVLTGAATCFYAFIGFDIIATTGEEAINARKSIPYSIVYSLVIILIAYVSSSAIITLMAPYDQLDEDSALVKVFDQVGAHKCKNFVAIGALAGLTVSMSLSNVWDVTGTPAVATIVFGLGAAFAAMFISLTVLVEMMSIGTLLAYTLVSTCVLILRYQPHSTTLLEMLPESIRTPLAGTPLPGSPTRSPTNSNVTTALGLRVSSAVTPQTLTAALQQNGGARIPPSGLPLEQKVTVKKVMRSSPDSDDTGNTEEGSESWRREDDYMVSDRYENRYYGSVPAAPRVPRWYDRYLEMVQQRFPTLFPWVEEGPCTEDSGRQVMKLVGLLYVNVLVFDIILVVCIGELEGHSPLASFFSIVFFFSIIYILLLISRKPQNRRSLPFLAPGLPWVPAVAIIINVYLIFKLSILTLIRFVLWMTIGFIIYFYYGIKKSVVGLGTEGDIELHITSKQSTQPGTTTTPPTAHTLSPNTAALPQNQANVPTSSTTTPDLFAPPSNTTAEGVNEGGPMYVSPNPNNPFR</sequence>
<evidence type="ECO:0000256" key="5">
    <source>
        <dbReference type="SAM" id="MobiDB-lite"/>
    </source>
</evidence>
<dbReference type="Gene3D" id="1.20.1740.10">
    <property type="entry name" value="Amino acid/polyamine transporter I"/>
    <property type="match status" value="2"/>
</dbReference>
<dbReference type="PANTHER" id="PTHR43243">
    <property type="entry name" value="INNER MEMBRANE TRANSPORTER YGJI-RELATED"/>
    <property type="match status" value="1"/>
</dbReference>
<feature type="transmembrane region" description="Helical" evidence="6">
    <location>
        <begin position="246"/>
        <end position="266"/>
    </location>
</feature>
<dbReference type="GO" id="GO:0015171">
    <property type="term" value="F:amino acid transmembrane transporter activity"/>
    <property type="evidence" value="ECO:0007669"/>
    <property type="project" value="TreeGrafter"/>
</dbReference>
<dbReference type="Pfam" id="PF13906">
    <property type="entry name" value="AA_permease_C"/>
    <property type="match status" value="1"/>
</dbReference>
<feature type="compositionally biased region" description="Acidic residues" evidence="5">
    <location>
        <begin position="488"/>
        <end position="499"/>
    </location>
</feature>
<protein>
    <recommendedName>
        <fullName evidence="7">Cationic amino acid transporter C-terminal domain-containing protein</fullName>
    </recommendedName>
</protein>
<proteinExistence type="predicted"/>
<accession>A0AAW0TXM4</accession>
<dbReference type="GO" id="GO:0005886">
    <property type="term" value="C:plasma membrane"/>
    <property type="evidence" value="ECO:0007669"/>
    <property type="project" value="TreeGrafter"/>
</dbReference>
<dbReference type="InterPro" id="IPR029485">
    <property type="entry name" value="CAT_C"/>
</dbReference>
<feature type="region of interest" description="Disordered" evidence="5">
    <location>
        <begin position="481"/>
        <end position="504"/>
    </location>
</feature>
<feature type="transmembrane region" description="Helical" evidence="6">
    <location>
        <begin position="566"/>
        <end position="588"/>
    </location>
</feature>
<evidence type="ECO:0000256" key="2">
    <source>
        <dbReference type="ARBA" id="ARBA00022692"/>
    </source>
</evidence>
<feature type="transmembrane region" description="Helical" evidence="6">
    <location>
        <begin position="209"/>
        <end position="226"/>
    </location>
</feature>
<keyword evidence="2 6" id="KW-0812">Transmembrane</keyword>
<evidence type="ECO:0000313" key="9">
    <source>
        <dbReference type="Proteomes" id="UP001487740"/>
    </source>
</evidence>
<name>A0AAW0TXM4_SCYPA</name>
<evidence type="ECO:0000256" key="1">
    <source>
        <dbReference type="ARBA" id="ARBA00004141"/>
    </source>
</evidence>
<feature type="transmembrane region" description="Helical" evidence="6">
    <location>
        <begin position="328"/>
        <end position="347"/>
    </location>
</feature>
<dbReference type="Proteomes" id="UP001487740">
    <property type="component" value="Unassembled WGS sequence"/>
</dbReference>